<reference evidence="2 3" key="1">
    <citation type="submission" date="2019-01" db="EMBL/GenBank/DDBJ databases">
        <title>Vagococcus silagei sp. nov. isolated from brewer's grain.</title>
        <authorList>
            <person name="Guu J.-R."/>
        </authorList>
    </citation>
    <scope>NUCLEOTIDE SEQUENCE [LARGE SCALE GENOMIC DNA]</scope>
    <source>
        <strain evidence="2 3">2B-2</strain>
    </source>
</reference>
<feature type="transmembrane region" description="Helical" evidence="1">
    <location>
        <begin position="197"/>
        <end position="215"/>
    </location>
</feature>
<dbReference type="RefSeq" id="WP_136136886.1">
    <property type="nucleotide sequence ID" value="NZ_SDGV01000015.1"/>
</dbReference>
<sequence>MLKNQPYDNNVYMKLIKFVSVFLISNVAFTVTNILLFIASLFLAISSANFIIFAIAFIAYGVSLITTMYVLDQYKEDRDLPVFKTYLIGVKKFWKQGFIYWLPVLVVSIIVCVDILSFTKLEFVKWLIPIFVIMFVITVGLGINMMYFKIKNPQGTWKDIATISVFYALKKWYVSLLNAVLLVLMTIVIFIKPQFGYLITPSIFIGLLFLNCSQLHKNKK</sequence>
<feature type="transmembrane region" description="Helical" evidence="1">
    <location>
        <begin position="98"/>
        <end position="118"/>
    </location>
</feature>
<organism evidence="2 3">
    <name type="scientific">Vagococcus silagei</name>
    <dbReference type="NCBI Taxonomy" id="2508885"/>
    <lineage>
        <taxon>Bacteria</taxon>
        <taxon>Bacillati</taxon>
        <taxon>Bacillota</taxon>
        <taxon>Bacilli</taxon>
        <taxon>Lactobacillales</taxon>
        <taxon>Enterococcaceae</taxon>
        <taxon>Vagococcus</taxon>
    </lineage>
</organism>
<comment type="caution">
    <text evidence="2">The sequence shown here is derived from an EMBL/GenBank/DDBJ whole genome shotgun (WGS) entry which is preliminary data.</text>
</comment>
<name>A0A4S3B2Y4_9ENTE</name>
<keyword evidence="1" id="KW-0812">Transmembrane</keyword>
<feature type="transmembrane region" description="Helical" evidence="1">
    <location>
        <begin position="124"/>
        <end position="148"/>
    </location>
</feature>
<feature type="transmembrane region" description="Helical" evidence="1">
    <location>
        <begin position="21"/>
        <end position="44"/>
    </location>
</feature>
<evidence type="ECO:0000313" key="3">
    <source>
        <dbReference type="Proteomes" id="UP000310506"/>
    </source>
</evidence>
<evidence type="ECO:0000313" key="2">
    <source>
        <dbReference type="EMBL" id="THB61192.1"/>
    </source>
</evidence>
<protein>
    <submittedName>
        <fullName evidence="2">DUF624 domain-containing protein</fullName>
    </submittedName>
</protein>
<dbReference type="InterPro" id="IPR006938">
    <property type="entry name" value="DUF624"/>
</dbReference>
<dbReference type="EMBL" id="SDGV01000015">
    <property type="protein sequence ID" value="THB61192.1"/>
    <property type="molecule type" value="Genomic_DNA"/>
</dbReference>
<feature type="transmembrane region" description="Helical" evidence="1">
    <location>
        <begin position="50"/>
        <end position="71"/>
    </location>
</feature>
<dbReference type="AlphaFoldDB" id="A0A4S3B2Y4"/>
<proteinExistence type="predicted"/>
<keyword evidence="3" id="KW-1185">Reference proteome</keyword>
<accession>A0A4S3B2Y4</accession>
<dbReference type="Pfam" id="PF04854">
    <property type="entry name" value="DUF624"/>
    <property type="match status" value="1"/>
</dbReference>
<evidence type="ECO:0000256" key="1">
    <source>
        <dbReference type="SAM" id="Phobius"/>
    </source>
</evidence>
<gene>
    <name evidence="2" type="ORF">ESZ54_06640</name>
</gene>
<dbReference type="OrthoDB" id="2182688at2"/>
<keyword evidence="1" id="KW-1133">Transmembrane helix</keyword>
<dbReference type="Proteomes" id="UP000310506">
    <property type="component" value="Unassembled WGS sequence"/>
</dbReference>
<keyword evidence="1" id="KW-0472">Membrane</keyword>
<feature type="transmembrane region" description="Helical" evidence="1">
    <location>
        <begin position="172"/>
        <end position="191"/>
    </location>
</feature>